<organism evidence="2 3">
    <name type="scientific">Persicobacter diffluens</name>
    <dbReference type="NCBI Taxonomy" id="981"/>
    <lineage>
        <taxon>Bacteria</taxon>
        <taxon>Pseudomonadati</taxon>
        <taxon>Bacteroidota</taxon>
        <taxon>Cytophagia</taxon>
        <taxon>Cytophagales</taxon>
        <taxon>Persicobacteraceae</taxon>
        <taxon>Persicobacter</taxon>
    </lineage>
</organism>
<dbReference type="RefSeq" id="WP_338236575.1">
    <property type="nucleotide sequence ID" value="NZ_BQKE01000001.1"/>
</dbReference>
<accession>A0AAN4VY31</accession>
<feature type="transmembrane region" description="Helical" evidence="1">
    <location>
        <begin position="106"/>
        <end position="124"/>
    </location>
</feature>
<evidence type="ECO:0000256" key="1">
    <source>
        <dbReference type="SAM" id="Phobius"/>
    </source>
</evidence>
<proteinExistence type="predicted"/>
<feature type="transmembrane region" description="Helical" evidence="1">
    <location>
        <begin position="12"/>
        <end position="32"/>
    </location>
</feature>
<sequence length="130" mass="14134">MTFNQGVFSKRWVVLSFVIFVAVELFLGKYLAEMLAGRIVSVSLRYQLQGGLNLISYLCGGFIIGIISPGVRILEPAVGAFLAVALMLIVSVFTPYSFIYFSLSKLLIGGGIAFFLALIGAHYGERLMGN</sequence>
<evidence type="ECO:0000313" key="2">
    <source>
        <dbReference type="EMBL" id="GJM60932.1"/>
    </source>
</evidence>
<keyword evidence="1" id="KW-0812">Transmembrane</keyword>
<keyword evidence="1" id="KW-0472">Membrane</keyword>
<dbReference type="EMBL" id="BQKE01000001">
    <property type="protein sequence ID" value="GJM60932.1"/>
    <property type="molecule type" value="Genomic_DNA"/>
</dbReference>
<dbReference type="AlphaFoldDB" id="A0AAN4VY31"/>
<keyword evidence="3" id="KW-1185">Reference proteome</keyword>
<keyword evidence="1" id="KW-1133">Transmembrane helix</keyword>
<gene>
    <name evidence="2" type="ORF">PEDI_14840</name>
</gene>
<name>A0AAN4VY31_9BACT</name>
<comment type="caution">
    <text evidence="2">The sequence shown here is derived from an EMBL/GenBank/DDBJ whole genome shotgun (WGS) entry which is preliminary data.</text>
</comment>
<feature type="transmembrane region" description="Helical" evidence="1">
    <location>
        <begin position="77"/>
        <end position="99"/>
    </location>
</feature>
<evidence type="ECO:0000313" key="3">
    <source>
        <dbReference type="Proteomes" id="UP001310022"/>
    </source>
</evidence>
<reference evidence="2 3" key="1">
    <citation type="submission" date="2021-12" db="EMBL/GenBank/DDBJ databases">
        <title>Genome sequencing of bacteria with rrn-lacking chromosome and rrn-plasmid.</title>
        <authorList>
            <person name="Anda M."/>
            <person name="Iwasaki W."/>
        </authorList>
    </citation>
    <scope>NUCLEOTIDE SEQUENCE [LARGE SCALE GENOMIC DNA]</scope>
    <source>
        <strain evidence="2 3">NBRC 15940</strain>
    </source>
</reference>
<feature type="transmembrane region" description="Helical" evidence="1">
    <location>
        <begin position="52"/>
        <end position="71"/>
    </location>
</feature>
<dbReference type="Proteomes" id="UP001310022">
    <property type="component" value="Unassembled WGS sequence"/>
</dbReference>
<protein>
    <submittedName>
        <fullName evidence="2">Uncharacterized protein</fullName>
    </submittedName>
</protein>